<feature type="compositionally biased region" description="Basic and acidic residues" evidence="9">
    <location>
        <begin position="264"/>
        <end position="279"/>
    </location>
</feature>
<evidence type="ECO:0000256" key="5">
    <source>
        <dbReference type="ARBA" id="ARBA00023054"/>
    </source>
</evidence>
<dbReference type="OrthoDB" id="443401at2759"/>
<organism evidence="11 12">
    <name type="scientific">Ceutorhynchus assimilis</name>
    <name type="common">cabbage seed weevil</name>
    <dbReference type="NCBI Taxonomy" id="467358"/>
    <lineage>
        <taxon>Eukaryota</taxon>
        <taxon>Metazoa</taxon>
        <taxon>Ecdysozoa</taxon>
        <taxon>Arthropoda</taxon>
        <taxon>Hexapoda</taxon>
        <taxon>Insecta</taxon>
        <taxon>Pterygota</taxon>
        <taxon>Neoptera</taxon>
        <taxon>Endopterygota</taxon>
        <taxon>Coleoptera</taxon>
        <taxon>Polyphaga</taxon>
        <taxon>Cucujiformia</taxon>
        <taxon>Curculionidae</taxon>
        <taxon>Ceutorhynchinae</taxon>
        <taxon>Ceutorhynchus</taxon>
    </lineage>
</organism>
<feature type="compositionally biased region" description="Basic and acidic residues" evidence="9">
    <location>
        <begin position="125"/>
        <end position="154"/>
    </location>
</feature>
<feature type="compositionally biased region" description="Basic residues" evidence="9">
    <location>
        <begin position="155"/>
        <end position="171"/>
    </location>
</feature>
<keyword evidence="1 7" id="KW-0479">Metal-binding</keyword>
<dbReference type="AlphaFoldDB" id="A0A9N9MRU9"/>
<evidence type="ECO:0000313" key="11">
    <source>
        <dbReference type="EMBL" id="CAG9767759.1"/>
    </source>
</evidence>
<keyword evidence="12" id="KW-1185">Reference proteome</keyword>
<dbReference type="SUPFAM" id="SSF54928">
    <property type="entry name" value="RNA-binding domain, RBD"/>
    <property type="match status" value="2"/>
</dbReference>
<dbReference type="EMBL" id="OU892280">
    <property type="protein sequence ID" value="CAG9767759.1"/>
    <property type="molecule type" value="Genomic_DNA"/>
</dbReference>
<dbReference type="SMART" id="SM00356">
    <property type="entry name" value="ZnF_C3H1"/>
    <property type="match status" value="1"/>
</dbReference>
<dbReference type="Pfam" id="PF01480">
    <property type="entry name" value="PWI"/>
    <property type="match status" value="1"/>
</dbReference>
<evidence type="ECO:0000256" key="3">
    <source>
        <dbReference type="ARBA" id="ARBA00022833"/>
    </source>
</evidence>
<keyword evidence="5 8" id="KW-0175">Coiled coil</keyword>
<feature type="compositionally biased region" description="Acidic residues" evidence="9">
    <location>
        <begin position="982"/>
        <end position="1011"/>
    </location>
</feature>
<dbReference type="PROSITE" id="PS50103">
    <property type="entry name" value="ZF_C3H1"/>
    <property type="match status" value="1"/>
</dbReference>
<dbReference type="GO" id="GO:0005634">
    <property type="term" value="C:nucleus"/>
    <property type="evidence" value="ECO:0007669"/>
    <property type="project" value="TreeGrafter"/>
</dbReference>
<feature type="compositionally biased region" description="Basic and acidic residues" evidence="9">
    <location>
        <begin position="625"/>
        <end position="648"/>
    </location>
</feature>
<reference evidence="11" key="1">
    <citation type="submission" date="2022-01" db="EMBL/GenBank/DDBJ databases">
        <authorList>
            <person name="King R."/>
        </authorList>
    </citation>
    <scope>NUCLEOTIDE SEQUENCE</scope>
</reference>
<feature type="compositionally biased region" description="Basic residues" evidence="9">
    <location>
        <begin position="242"/>
        <end position="262"/>
    </location>
</feature>
<comment type="function">
    <text evidence="6">May be involved in the turnover of nuclear polyadenylated (pA+) RNA.</text>
</comment>
<dbReference type="Pfam" id="PF14605">
    <property type="entry name" value="Nup35_RRM_2"/>
    <property type="match status" value="1"/>
</dbReference>
<dbReference type="InterPro" id="IPR045137">
    <property type="entry name" value="RBM26/27"/>
</dbReference>
<dbReference type="GO" id="GO:0003723">
    <property type="term" value="F:RNA binding"/>
    <property type="evidence" value="ECO:0007669"/>
    <property type="project" value="UniProtKB-KW"/>
</dbReference>
<name>A0A9N9MRU9_9CUCU</name>
<accession>A0A9N9MRU9</accession>
<sequence length="1011" mass="113892">MIVEQMDAFKNWLTAVLKPMCEADPAALAKYVLALIKKDKSEAELRKSMVGQLEVFLEGETERFVNLVFQTLTTKDYINTPVIPNANPPNPNVSTSKPKEGKDTKVIISPSELPNLNEVVNGSATDKKEVPREIVKKDIKSRRNSENVEKEERPPRRRSRHRSLSRNKSRSRSWDKMKRSRSREKSREKFDRDINHRLDREKRERERVERDRVRPWRNKSPGRRYDRRRSRSPRSPSPIRIIRSRSRSPRHVPHRNRYRASRSRSLEKRERKDSKDLKTQSRPSTPIPDSNHEDLDLVSGGQNVPSVVGQPNISKRRCRDFDEKGYCMQGEMCPFDHGVDPVVLEDSTLTRVLSFDANSDVAGAIAAGAPLGAVPLPPGTALPPPRHNNDNPYNPQAPQMWGRPGAQQFRGPRPMGGVRLPFTHQPPPNMGGMQRELIPVPVIMDSTKPPGVVPQGGFAPMGGPFGHPPPVQNYGPNGMANAQGPPMHPGMYNKKKFDFSRLGPRKNPGNCSLELKKVPTGMNSITHLNNHFSKFGKIVNIQVQYEGDPEAALITFSSHAEANSAYRSTEAVLNNRFIKLFWHDSEGNKQENVPPPQQNANKDKSAGNVAPNSNKVLNLVQPKAGETEIENKSDEKDEKPELSKEESKAQATAAIQKNQDLLAAQVKMHKNKDEQRKEVIKIQSDLRKRKQELLDKQLSQQKVLIEKMSKLPPGPQRDIIKETINKTQEAIEGIKKDLEQAAVAAKNSVVPLKKSKEETQKELLDMELDLITKQQEGADTTELQKKLLELKTKAAALTRVSHRGRVRGRFTPVYNRNLLSKNNLTDSNLKLTGKIKTVTKIVNKASIVSPNPASLQVSSVHLAPPTAFQKHALDHRPARLLVSGYETDEQDAVLGHFQQFGDVVDYIIDTSLPSITLNYKTRAEAESALLKGKHFQDRTLSITWQSNAAHRLQTQRSGGSSTRTVLLSESDEDHLIDQSLLEGDEEMAPETEEALLQDDEDEDEEDRSWRR</sequence>
<dbReference type="CDD" id="cd12257">
    <property type="entry name" value="RRM1_RBM26_like"/>
    <property type="match status" value="1"/>
</dbReference>
<feature type="compositionally biased region" description="Polar residues" evidence="9">
    <location>
        <begin position="300"/>
        <end position="311"/>
    </location>
</feature>
<dbReference type="Proteomes" id="UP001152799">
    <property type="component" value="Chromosome 4"/>
</dbReference>
<dbReference type="SMART" id="SM00360">
    <property type="entry name" value="RRM"/>
    <property type="match status" value="2"/>
</dbReference>
<dbReference type="InterPro" id="IPR035979">
    <property type="entry name" value="RBD_domain_sf"/>
</dbReference>
<dbReference type="GO" id="GO:0008270">
    <property type="term" value="F:zinc ion binding"/>
    <property type="evidence" value="ECO:0007669"/>
    <property type="project" value="UniProtKB-KW"/>
</dbReference>
<evidence type="ECO:0000256" key="7">
    <source>
        <dbReference type="PROSITE-ProRule" id="PRU00723"/>
    </source>
</evidence>
<dbReference type="InterPro" id="IPR002483">
    <property type="entry name" value="PWI_dom"/>
</dbReference>
<feature type="region of interest" description="Disordered" evidence="9">
    <location>
        <begin position="116"/>
        <end position="189"/>
    </location>
</feature>
<dbReference type="FunFam" id="3.30.70.330:FF:000330">
    <property type="entry name" value="RNA-binding motif protein 26"/>
    <property type="match status" value="1"/>
</dbReference>
<dbReference type="Gene3D" id="3.30.70.330">
    <property type="match status" value="2"/>
</dbReference>
<dbReference type="InterPro" id="IPR012677">
    <property type="entry name" value="Nucleotide-bd_a/b_plait_sf"/>
</dbReference>
<evidence type="ECO:0000256" key="4">
    <source>
        <dbReference type="ARBA" id="ARBA00022884"/>
    </source>
</evidence>
<evidence type="ECO:0000256" key="2">
    <source>
        <dbReference type="ARBA" id="ARBA00022771"/>
    </source>
</evidence>
<keyword evidence="4" id="KW-0694">RNA-binding</keyword>
<feature type="coiled-coil region" evidence="8">
    <location>
        <begin position="724"/>
        <end position="776"/>
    </location>
</feature>
<feature type="compositionally biased region" description="Basic and acidic residues" evidence="9">
    <location>
        <begin position="172"/>
        <end position="189"/>
    </location>
</feature>
<dbReference type="PANTHER" id="PTHR14398:SF0">
    <property type="entry name" value="ZINC FINGER PROTEIN SWM"/>
    <property type="match status" value="1"/>
</dbReference>
<keyword evidence="3 7" id="KW-0862">Zinc</keyword>
<feature type="zinc finger region" description="C3H1-type" evidence="7">
    <location>
        <begin position="312"/>
        <end position="340"/>
    </location>
</feature>
<protein>
    <recommendedName>
        <fullName evidence="10">C3H1-type domain-containing protein</fullName>
    </recommendedName>
</protein>
<dbReference type="InterPro" id="IPR000571">
    <property type="entry name" value="Znf_CCCH"/>
</dbReference>
<feature type="region of interest" description="Disordered" evidence="9">
    <location>
        <begin position="587"/>
        <end position="651"/>
    </location>
</feature>
<feature type="region of interest" description="Disordered" evidence="9">
    <location>
        <begin position="981"/>
        <end position="1011"/>
    </location>
</feature>
<keyword evidence="2 7" id="KW-0863">Zinc-finger</keyword>
<evidence type="ECO:0000259" key="10">
    <source>
        <dbReference type="PROSITE" id="PS50103"/>
    </source>
</evidence>
<evidence type="ECO:0000256" key="1">
    <source>
        <dbReference type="ARBA" id="ARBA00022723"/>
    </source>
</evidence>
<gene>
    <name evidence="11" type="ORF">CEUTPL_LOCUS8316</name>
</gene>
<feature type="region of interest" description="Disordered" evidence="9">
    <location>
        <begin position="202"/>
        <end position="311"/>
    </location>
</feature>
<proteinExistence type="predicted"/>
<feature type="compositionally biased region" description="Basic and acidic residues" evidence="9">
    <location>
        <begin position="202"/>
        <end position="214"/>
    </location>
</feature>
<evidence type="ECO:0000256" key="9">
    <source>
        <dbReference type="SAM" id="MobiDB-lite"/>
    </source>
</evidence>
<feature type="region of interest" description="Disordered" evidence="9">
    <location>
        <begin position="79"/>
        <end position="102"/>
    </location>
</feature>
<dbReference type="InterPro" id="IPR000504">
    <property type="entry name" value="RRM_dom"/>
</dbReference>
<feature type="domain" description="C3H1-type" evidence="10">
    <location>
        <begin position="312"/>
        <end position="340"/>
    </location>
</feature>
<feature type="compositionally biased region" description="Basic residues" evidence="9">
    <location>
        <begin position="215"/>
        <end position="232"/>
    </location>
</feature>
<evidence type="ECO:0000313" key="12">
    <source>
        <dbReference type="Proteomes" id="UP001152799"/>
    </source>
</evidence>
<dbReference type="PANTHER" id="PTHR14398">
    <property type="entry name" value="RNA RECOGNITION RRM/RNP DOMAIN"/>
    <property type="match status" value="1"/>
</dbReference>
<evidence type="ECO:0000256" key="8">
    <source>
        <dbReference type="SAM" id="Coils"/>
    </source>
</evidence>
<evidence type="ECO:0000256" key="6">
    <source>
        <dbReference type="ARBA" id="ARBA00043866"/>
    </source>
</evidence>